<name>A0ABS1DD48_9PROT</name>
<sequence length="191" mass="19153">MIADFFRKGLDWARSFFWVSDSGTDDKGTTKAPAAKGSSDAAKTQRASAPASGSKSTGQRRPAAAKTSTNKRGTGGSTRAAAKSGGAATKGSSAKSGGTAAGAAPKTTASKSTAPKSTGPGAPTADPATPGDLSEIKGIGPAMKTKLAQLGINSFADLAGADANQVAKNLDQRTITPERVRSWIAEAKKRS</sequence>
<feature type="compositionally biased region" description="Low complexity" evidence="1">
    <location>
        <begin position="77"/>
        <end position="132"/>
    </location>
</feature>
<dbReference type="Gene3D" id="1.10.150.20">
    <property type="entry name" value="5' to 3' exonuclease, C-terminal subdomain"/>
    <property type="match status" value="1"/>
</dbReference>
<dbReference type="Pfam" id="PF14520">
    <property type="entry name" value="HHH_5"/>
    <property type="match status" value="1"/>
</dbReference>
<dbReference type="Proteomes" id="UP001296873">
    <property type="component" value="Unassembled WGS sequence"/>
</dbReference>
<protein>
    <recommendedName>
        <fullName evidence="4">DUF4332 domain-containing protein</fullName>
    </recommendedName>
</protein>
<gene>
    <name evidence="2" type="ORF">CKO28_10100</name>
</gene>
<reference evidence="2 3" key="1">
    <citation type="journal article" date="2020" name="Microorganisms">
        <title>Osmotic Adaptation and Compatible Solute Biosynthesis of Phototrophic Bacteria as Revealed from Genome Analyses.</title>
        <authorList>
            <person name="Imhoff J.F."/>
            <person name="Rahn T."/>
            <person name="Kunzel S."/>
            <person name="Keller A."/>
            <person name="Neulinger S.C."/>
        </authorList>
    </citation>
    <scope>NUCLEOTIDE SEQUENCE [LARGE SCALE GENOMIC DNA]</scope>
    <source>
        <strain evidence="2 3">DSM 9895</strain>
    </source>
</reference>
<feature type="compositionally biased region" description="Polar residues" evidence="1">
    <location>
        <begin position="41"/>
        <end position="59"/>
    </location>
</feature>
<organism evidence="2 3">
    <name type="scientific">Rhodovibrio sodomensis</name>
    <dbReference type="NCBI Taxonomy" id="1088"/>
    <lineage>
        <taxon>Bacteria</taxon>
        <taxon>Pseudomonadati</taxon>
        <taxon>Pseudomonadota</taxon>
        <taxon>Alphaproteobacteria</taxon>
        <taxon>Rhodospirillales</taxon>
        <taxon>Rhodovibrionaceae</taxon>
        <taxon>Rhodovibrio</taxon>
    </lineage>
</organism>
<evidence type="ECO:0008006" key="4">
    <source>
        <dbReference type="Google" id="ProtNLM"/>
    </source>
</evidence>
<accession>A0ABS1DD48</accession>
<proteinExistence type="predicted"/>
<feature type="region of interest" description="Disordered" evidence="1">
    <location>
        <begin position="20"/>
        <end position="137"/>
    </location>
</feature>
<comment type="caution">
    <text evidence="2">The sequence shown here is derived from an EMBL/GenBank/DDBJ whole genome shotgun (WGS) entry which is preliminary data.</text>
</comment>
<dbReference type="RefSeq" id="WP_200340696.1">
    <property type="nucleotide sequence ID" value="NZ_NRRL01000022.1"/>
</dbReference>
<evidence type="ECO:0000313" key="3">
    <source>
        <dbReference type="Proteomes" id="UP001296873"/>
    </source>
</evidence>
<dbReference type="EMBL" id="NRRL01000022">
    <property type="protein sequence ID" value="MBK1668386.1"/>
    <property type="molecule type" value="Genomic_DNA"/>
</dbReference>
<evidence type="ECO:0000256" key="1">
    <source>
        <dbReference type="SAM" id="MobiDB-lite"/>
    </source>
</evidence>
<keyword evidence="3" id="KW-1185">Reference proteome</keyword>
<evidence type="ECO:0000313" key="2">
    <source>
        <dbReference type="EMBL" id="MBK1668386.1"/>
    </source>
</evidence>